<feature type="chain" id="PRO_5028857289" evidence="1">
    <location>
        <begin position="26"/>
        <end position="119"/>
    </location>
</feature>
<organism evidence="2 3">
    <name type="scientific">Coprobacter secundus subsp. similis</name>
    <dbReference type="NCBI Taxonomy" id="2751153"/>
    <lineage>
        <taxon>Bacteria</taxon>
        <taxon>Pseudomonadati</taxon>
        <taxon>Bacteroidota</taxon>
        <taxon>Bacteroidia</taxon>
        <taxon>Bacteroidales</taxon>
        <taxon>Barnesiellaceae</taxon>
        <taxon>Coprobacter</taxon>
    </lineage>
</organism>
<protein>
    <submittedName>
        <fullName evidence="2">Uncharacterized protein</fullName>
    </submittedName>
</protein>
<name>A0A7G1HS09_9BACT</name>
<keyword evidence="3" id="KW-1185">Reference proteome</keyword>
<proteinExistence type="predicted"/>
<keyword evidence="1" id="KW-0732">Signal</keyword>
<sequence>MCTTRKWKTGILLIAMILVCGVANAQHWHRHYRPNRVVTVVVQPDVISHVSNRFNQKERLAMAIAYLETHEYLTIRQYAKMTYLSMASAEAELDAFSMDKKKPIRLVIRGKKKVYIKRQ</sequence>
<gene>
    <name evidence="2" type="ORF">Cop2CBH44_08580</name>
</gene>
<dbReference type="RefSeq" id="WP_200755602.1">
    <property type="nucleotide sequence ID" value="NZ_AP023322.1"/>
</dbReference>
<evidence type="ECO:0000256" key="1">
    <source>
        <dbReference type="SAM" id="SignalP"/>
    </source>
</evidence>
<dbReference type="Proteomes" id="UP000594042">
    <property type="component" value="Chromosome"/>
</dbReference>
<dbReference type="AlphaFoldDB" id="A0A7G1HS09"/>
<dbReference type="KEGG" id="copr:Cop2CBH44_08580"/>
<feature type="signal peptide" evidence="1">
    <location>
        <begin position="1"/>
        <end position="25"/>
    </location>
</feature>
<reference evidence="3" key="1">
    <citation type="submission" date="2020-07" db="EMBL/GenBank/DDBJ databases">
        <title>Complete genome sequencing of Coprobacter sp. strain 2CBH44.</title>
        <authorList>
            <person name="Sakamoto M."/>
            <person name="Murakami T."/>
            <person name="Mori H."/>
        </authorList>
    </citation>
    <scope>NUCLEOTIDE SEQUENCE [LARGE SCALE GENOMIC DNA]</scope>
    <source>
        <strain evidence="3">2CBH44</strain>
    </source>
</reference>
<evidence type="ECO:0000313" key="2">
    <source>
        <dbReference type="EMBL" id="BCI62505.1"/>
    </source>
</evidence>
<dbReference type="EMBL" id="AP023322">
    <property type="protein sequence ID" value="BCI62505.1"/>
    <property type="molecule type" value="Genomic_DNA"/>
</dbReference>
<accession>A0A7G1HS09</accession>
<evidence type="ECO:0000313" key="3">
    <source>
        <dbReference type="Proteomes" id="UP000594042"/>
    </source>
</evidence>